<dbReference type="Proteomes" id="UP000050741">
    <property type="component" value="Unassembled WGS sequence"/>
</dbReference>
<name>A0A183BRS1_GLOPA</name>
<evidence type="ECO:0000313" key="1">
    <source>
        <dbReference type="Proteomes" id="UP000050741"/>
    </source>
</evidence>
<reference evidence="1" key="1">
    <citation type="submission" date="2014-05" db="EMBL/GenBank/DDBJ databases">
        <title>The genome and life-stage specific transcriptomes of Globodera pallida elucidate key aspects of plant parasitism by a cyst nematode.</title>
        <authorList>
            <person name="Cotton J.A."/>
            <person name="Lilley C.J."/>
            <person name="Jones L.M."/>
            <person name="Kikuchi T."/>
            <person name="Reid A.J."/>
            <person name="Thorpe P."/>
            <person name="Tsai I.J."/>
            <person name="Beasley H."/>
            <person name="Blok V."/>
            <person name="Cock P.J.A."/>
            <person name="Van den Akker S.E."/>
            <person name="Holroyd N."/>
            <person name="Hunt M."/>
            <person name="Mantelin S."/>
            <person name="Naghra H."/>
            <person name="Pain A."/>
            <person name="Palomares-Rius J.E."/>
            <person name="Zarowiecki M."/>
            <person name="Berriman M."/>
            <person name="Jones J.T."/>
            <person name="Urwin P.E."/>
        </authorList>
    </citation>
    <scope>NUCLEOTIDE SEQUENCE [LARGE SCALE GENOMIC DNA]</scope>
    <source>
        <strain evidence="1">Lindley</strain>
    </source>
</reference>
<accession>A0A183BRS1</accession>
<dbReference type="AlphaFoldDB" id="A0A183BRS1"/>
<dbReference type="WBParaSite" id="GPLIN_000330700">
    <property type="protein sequence ID" value="GPLIN_000330700"/>
    <property type="gene ID" value="GPLIN_000330700"/>
</dbReference>
<evidence type="ECO:0000313" key="2">
    <source>
        <dbReference type="WBParaSite" id="GPLIN_000330700"/>
    </source>
</evidence>
<protein>
    <submittedName>
        <fullName evidence="2">N-acetyltransferase domain-containing protein</fullName>
    </submittedName>
</protein>
<organism evidence="1 2">
    <name type="scientific">Globodera pallida</name>
    <name type="common">Potato cyst nematode worm</name>
    <name type="synonym">Heterodera pallida</name>
    <dbReference type="NCBI Taxonomy" id="36090"/>
    <lineage>
        <taxon>Eukaryota</taxon>
        <taxon>Metazoa</taxon>
        <taxon>Ecdysozoa</taxon>
        <taxon>Nematoda</taxon>
        <taxon>Chromadorea</taxon>
        <taxon>Rhabditida</taxon>
        <taxon>Tylenchina</taxon>
        <taxon>Tylenchomorpha</taxon>
        <taxon>Tylenchoidea</taxon>
        <taxon>Heteroderidae</taxon>
        <taxon>Heteroderinae</taxon>
        <taxon>Globodera</taxon>
    </lineage>
</organism>
<dbReference type="OrthoDB" id="5821166at2759"/>
<proteinExistence type="predicted"/>
<sequence length="127" mass="14456">MSWHRTLPKNARIAALEQRPSKGAPSAVRSIFAERPIPRKDFGFFYFELTITQNSCLYECQWTNVWVGSYEGTCSYGPNGYLWGHAVEASRENSYGRGLTSLVGLCLAWAKKWAAESIWPRAKYITQ</sequence>
<reference evidence="2" key="2">
    <citation type="submission" date="2016-06" db="UniProtKB">
        <authorList>
            <consortium name="WormBaseParasite"/>
        </authorList>
    </citation>
    <scope>IDENTIFICATION</scope>
</reference>
<keyword evidence="1" id="KW-1185">Reference proteome</keyword>